<gene>
    <name evidence="1" type="ORF">FNL38_102702</name>
</gene>
<comment type="caution">
    <text evidence="1">The sequence shown here is derived from an EMBL/GenBank/DDBJ whole genome shotgun (WGS) entry which is preliminary data.</text>
</comment>
<dbReference type="InterPro" id="IPR038056">
    <property type="entry name" value="YjbR-like_sf"/>
</dbReference>
<keyword evidence="1" id="KW-0238">DNA-binding</keyword>
<dbReference type="SUPFAM" id="SSF142906">
    <property type="entry name" value="YjbR-like"/>
    <property type="match status" value="1"/>
</dbReference>
<dbReference type="AlphaFoldDB" id="A0A652YTY4"/>
<dbReference type="EMBL" id="VNIQ01000002">
    <property type="protein sequence ID" value="TYQ06561.1"/>
    <property type="molecule type" value="Genomic_DNA"/>
</dbReference>
<dbReference type="GO" id="GO:0003677">
    <property type="term" value="F:DNA binding"/>
    <property type="evidence" value="ECO:0007669"/>
    <property type="project" value="UniProtKB-KW"/>
</dbReference>
<accession>A0A652YTY4</accession>
<dbReference type="InterPro" id="IPR058532">
    <property type="entry name" value="YjbR/MT2646/Rv2570-like"/>
</dbReference>
<evidence type="ECO:0000313" key="1">
    <source>
        <dbReference type="EMBL" id="TYQ06561.1"/>
    </source>
</evidence>
<dbReference type="Pfam" id="PF04237">
    <property type="entry name" value="YjbR"/>
    <property type="match status" value="1"/>
</dbReference>
<sequence>MHNVTMADNMRRLEEISLSLPEAQRVDIEAWDGHPTFRVRGKNFVFCNADATSLTIKLSKPEAEAVVATESRATAAGYGLGRHGWVALDLSGRIEGEYWDQLEEWIYTSYTLVAPKKLARIVLDGDAAGGNPIDS</sequence>
<organism evidence="1">
    <name type="scientific">Nocardia globerula</name>
    <dbReference type="NCBI Taxonomy" id="1818"/>
    <lineage>
        <taxon>Bacteria</taxon>
        <taxon>Bacillati</taxon>
        <taxon>Actinomycetota</taxon>
        <taxon>Actinomycetes</taxon>
        <taxon>Mycobacteriales</taxon>
        <taxon>Nocardiaceae</taxon>
        <taxon>Nocardia</taxon>
    </lineage>
</organism>
<name>A0A652YTY4_NOCGL</name>
<reference evidence="1" key="1">
    <citation type="submission" date="2019-07" db="EMBL/GenBank/DDBJ databases">
        <title>Genomic Encyclopedia of Type Strains, Phase IV (KMG-IV): sequencing the most valuable type-strain genomes for metagenomic binning, comparative biology and taxonomic classification.</title>
        <authorList>
            <person name="Goeker M."/>
        </authorList>
    </citation>
    <scope>NUCLEOTIDE SEQUENCE</scope>
    <source>
        <strain evidence="1">DSM 44596</strain>
    </source>
</reference>
<proteinExistence type="predicted"/>
<protein>
    <submittedName>
        <fullName evidence="1">Putative DNA-binding protein (MmcQ/YjbR family)</fullName>
    </submittedName>
</protein>
<dbReference type="Gene3D" id="3.90.1150.30">
    <property type="match status" value="1"/>
</dbReference>